<dbReference type="AlphaFoldDB" id="A0A2S8R6X7"/>
<gene>
    <name evidence="1" type="ORF">B9R14_01365</name>
</gene>
<dbReference type="EMBL" id="NEMB01000003">
    <property type="protein sequence ID" value="PQQ65546.1"/>
    <property type="molecule type" value="Genomic_DNA"/>
</dbReference>
<evidence type="ECO:0000313" key="2">
    <source>
        <dbReference type="Proteomes" id="UP000239720"/>
    </source>
</evidence>
<reference evidence="1 2" key="1">
    <citation type="journal article" date="2018" name="Syst. Appl. Microbiol.">
        <title>Characterization and high-quality draft genome sequence of Herbivorax saccincola A7, an anaerobic, alkaliphilic, thermophilic, cellulolytic, and xylanolytic bacterium.</title>
        <authorList>
            <person name="Aikawa S."/>
            <person name="Baramee S."/>
            <person name="Sermsathanaswadi J."/>
            <person name="Thianheng P."/>
            <person name="Tachaapaikoon C."/>
            <person name="Shikata A."/>
            <person name="Waeonukul R."/>
            <person name="Pason P."/>
            <person name="Ratanakhanokchai K."/>
            <person name="Kosugi A."/>
        </authorList>
    </citation>
    <scope>NUCLEOTIDE SEQUENCE [LARGE SCALE GENOMIC DNA]</scope>
    <source>
        <strain evidence="1 2">A7</strain>
    </source>
</reference>
<proteinExistence type="predicted"/>
<dbReference type="NCBIfam" id="TIGR03984">
    <property type="entry name" value="CRISPR-associated protein Csx19"/>
    <property type="match status" value="1"/>
</dbReference>
<comment type="caution">
    <text evidence="1">The sequence shown here is derived from an EMBL/GenBank/DDBJ whole genome shotgun (WGS) entry which is preliminary data.</text>
</comment>
<dbReference type="Proteomes" id="UP000239720">
    <property type="component" value="Unassembled WGS sequence"/>
</dbReference>
<sequence>MWGCLRMYIEGVRFVSLKSNRVKLIDGTWEVIRQEIANHFGDKQAGAFVMMHHCTWLGIYKDGKFIAPVSKPLEQEELRFARIFDDESECHIWRNGEDPADLYRLRIRVDEEDEKEELNAVEAKQLLWGSKLEDSPENEHWKVLKEKRGIELLIHEEILPRNIQVSEQKRLWLVTRNYIDYTESGQAGYVDSRFVRIAREED</sequence>
<organism evidence="1 2">
    <name type="scientific">Acetivibrio saccincola</name>
    <dbReference type="NCBI Taxonomy" id="1677857"/>
    <lineage>
        <taxon>Bacteria</taxon>
        <taxon>Bacillati</taxon>
        <taxon>Bacillota</taxon>
        <taxon>Clostridia</taxon>
        <taxon>Eubacteriales</taxon>
        <taxon>Oscillospiraceae</taxon>
        <taxon>Acetivibrio</taxon>
    </lineage>
</organism>
<evidence type="ECO:0000313" key="1">
    <source>
        <dbReference type="EMBL" id="PQQ65546.1"/>
    </source>
</evidence>
<protein>
    <submittedName>
        <fullName evidence="1">CRISPR-associated protein</fullName>
    </submittedName>
</protein>
<name>A0A2S8R6X7_9FIRM</name>
<dbReference type="InterPro" id="IPR023815">
    <property type="entry name" value="CRISPR-assoc_Csx19"/>
</dbReference>
<accession>A0A2S8R6X7</accession>